<dbReference type="GO" id="GO:0030337">
    <property type="term" value="F:DNA polymerase processivity factor activity"/>
    <property type="evidence" value="ECO:0007669"/>
    <property type="project" value="InterPro"/>
</dbReference>
<dbReference type="PROSITE" id="PS01251">
    <property type="entry name" value="PCNA_1"/>
    <property type="match status" value="1"/>
</dbReference>
<dbReference type="Pfam" id="PF02747">
    <property type="entry name" value="PCNA_C"/>
    <property type="match status" value="1"/>
</dbReference>
<dbReference type="SUPFAM" id="SSF55979">
    <property type="entry name" value="DNA clamp"/>
    <property type="match status" value="2"/>
</dbReference>
<dbReference type="InterPro" id="IPR022649">
    <property type="entry name" value="Pr_cel_nuc_antig_C"/>
</dbReference>
<feature type="domain" description="Proliferating cell nuclear antigen PCNA C-terminal" evidence="4">
    <location>
        <begin position="140"/>
        <end position="265"/>
    </location>
</feature>
<dbReference type="Gene3D" id="3.70.10.10">
    <property type="match status" value="1"/>
</dbReference>
<protein>
    <recommendedName>
        <fullName evidence="6">Proliferating cell nuclear antigen PCNA N-terminal domain-containing protein</fullName>
    </recommendedName>
</protein>
<proteinExistence type="inferred from homology"/>
<dbReference type="GO" id="GO:0006272">
    <property type="term" value="P:leading strand elongation"/>
    <property type="evidence" value="ECO:0007669"/>
    <property type="project" value="TreeGrafter"/>
</dbReference>
<dbReference type="PANTHER" id="PTHR11352:SF0">
    <property type="entry name" value="PROLIFERATING CELL NUCLEAR ANTIGEN"/>
    <property type="match status" value="1"/>
</dbReference>
<evidence type="ECO:0008006" key="6">
    <source>
        <dbReference type="Google" id="ProtNLM"/>
    </source>
</evidence>
<name>A0A6C0B4P2_9ZZZZ</name>
<dbReference type="InterPro" id="IPR046938">
    <property type="entry name" value="DNA_clamp_sf"/>
</dbReference>
<dbReference type="InterPro" id="IPR022659">
    <property type="entry name" value="Pr_cel_nuc_antig_CS"/>
</dbReference>
<dbReference type="CDD" id="cd00577">
    <property type="entry name" value="PCNA"/>
    <property type="match status" value="1"/>
</dbReference>
<dbReference type="HAMAP" id="MF_00317">
    <property type="entry name" value="DNApol_clamp_arch"/>
    <property type="match status" value="1"/>
</dbReference>
<reference evidence="5" key="1">
    <citation type="journal article" date="2020" name="Nature">
        <title>Giant virus diversity and host interactions through global metagenomics.</title>
        <authorList>
            <person name="Schulz F."/>
            <person name="Roux S."/>
            <person name="Paez-Espino D."/>
            <person name="Jungbluth S."/>
            <person name="Walsh D.A."/>
            <person name="Denef V.J."/>
            <person name="McMahon K.D."/>
            <person name="Konstantinidis K.T."/>
            <person name="Eloe-Fadrosh E.A."/>
            <person name="Kyrpides N.C."/>
            <person name="Woyke T."/>
        </authorList>
    </citation>
    <scope>NUCLEOTIDE SEQUENCE</scope>
    <source>
        <strain evidence="5">GVMAG-M-3300009422-16</strain>
    </source>
</reference>
<dbReference type="GO" id="GO:0003677">
    <property type="term" value="F:DNA binding"/>
    <property type="evidence" value="ECO:0007669"/>
    <property type="project" value="UniProtKB-KW"/>
</dbReference>
<accession>A0A6C0B4P2</accession>
<dbReference type="EMBL" id="MN739062">
    <property type="protein sequence ID" value="QHS86781.1"/>
    <property type="molecule type" value="Genomic_DNA"/>
</dbReference>
<comment type="similarity">
    <text evidence="1">Belongs to the PCNA family.</text>
</comment>
<dbReference type="GO" id="GO:0006275">
    <property type="term" value="P:regulation of DNA replication"/>
    <property type="evidence" value="ECO:0007669"/>
    <property type="project" value="InterPro"/>
</dbReference>
<dbReference type="GO" id="GO:0006298">
    <property type="term" value="P:mismatch repair"/>
    <property type="evidence" value="ECO:0007669"/>
    <property type="project" value="TreeGrafter"/>
</dbReference>
<dbReference type="GO" id="GO:0019985">
    <property type="term" value="P:translesion synthesis"/>
    <property type="evidence" value="ECO:0007669"/>
    <property type="project" value="TreeGrafter"/>
</dbReference>
<dbReference type="InterPro" id="IPR000730">
    <property type="entry name" value="Pr_cel_nuc_antig"/>
</dbReference>
<dbReference type="Pfam" id="PF00705">
    <property type="entry name" value="PCNA_N"/>
    <property type="match status" value="1"/>
</dbReference>
<evidence type="ECO:0000256" key="2">
    <source>
        <dbReference type="ARBA" id="ARBA00023125"/>
    </source>
</evidence>
<feature type="domain" description="Proliferating cell nuclear antigen PCNA N-terminal" evidence="3">
    <location>
        <begin position="16"/>
        <end position="137"/>
    </location>
</feature>
<dbReference type="InterPro" id="IPR022648">
    <property type="entry name" value="Pr_cel_nuc_antig_N"/>
</dbReference>
<dbReference type="PRINTS" id="PR00339">
    <property type="entry name" value="PCNACYCLIN"/>
</dbReference>
<evidence type="ECO:0000259" key="3">
    <source>
        <dbReference type="Pfam" id="PF00705"/>
    </source>
</evidence>
<keyword evidence="2" id="KW-0238">DNA-binding</keyword>
<dbReference type="NCBIfam" id="TIGR00590">
    <property type="entry name" value="pcna"/>
    <property type="match status" value="1"/>
</dbReference>
<evidence type="ECO:0000256" key="1">
    <source>
        <dbReference type="ARBA" id="ARBA00010462"/>
    </source>
</evidence>
<evidence type="ECO:0000259" key="4">
    <source>
        <dbReference type="Pfam" id="PF02747"/>
    </source>
</evidence>
<sequence length="268" mass="30650">MNTEQEDMSNYKFLFKTVQASAIRTLIEALKEILTDVNFEITKDGIKVIAMDSSHVSLIYMKLLAENFEKFYCEKPIVCGISIVRLFKLLKSMSPNDSLCMFITNMEPNDLQIHIETSEKGLRHKFSLKLMDLYLDKVEIPPAQFSSVLRIPSGDFQKLCRDMNNLGDELEIKSSGNQLIFSISNDWMEQETIMCESNNGGMEYLQNLSPDEVIQGVFSIKKLVLFTKCTSLCQNIEVYLKNDYPIVIKYSIANLGEIKFCLAPKNND</sequence>
<dbReference type="GO" id="GO:0043626">
    <property type="term" value="C:PCNA complex"/>
    <property type="evidence" value="ECO:0007669"/>
    <property type="project" value="TreeGrafter"/>
</dbReference>
<dbReference type="PANTHER" id="PTHR11352">
    <property type="entry name" value="PROLIFERATING CELL NUCLEAR ANTIGEN"/>
    <property type="match status" value="1"/>
</dbReference>
<evidence type="ECO:0000313" key="5">
    <source>
        <dbReference type="EMBL" id="QHS86781.1"/>
    </source>
</evidence>
<dbReference type="AlphaFoldDB" id="A0A6C0B4P2"/>
<organism evidence="5">
    <name type="scientific">viral metagenome</name>
    <dbReference type="NCBI Taxonomy" id="1070528"/>
    <lineage>
        <taxon>unclassified sequences</taxon>
        <taxon>metagenomes</taxon>
        <taxon>organismal metagenomes</taxon>
    </lineage>
</organism>